<feature type="compositionally biased region" description="Basic and acidic residues" evidence="1">
    <location>
        <begin position="91"/>
        <end position="119"/>
    </location>
</feature>
<feature type="compositionally biased region" description="Low complexity" evidence="1">
    <location>
        <begin position="9"/>
        <end position="39"/>
    </location>
</feature>
<dbReference type="Proteomes" id="UP001197114">
    <property type="component" value="Unassembled WGS sequence"/>
</dbReference>
<dbReference type="EMBL" id="WMBF01000027">
    <property type="protein sequence ID" value="MBW5420988.1"/>
    <property type="molecule type" value="Genomic_DNA"/>
</dbReference>
<evidence type="ECO:0000313" key="3">
    <source>
        <dbReference type="Proteomes" id="UP001197114"/>
    </source>
</evidence>
<feature type="region of interest" description="Disordered" evidence="1">
    <location>
        <begin position="1"/>
        <end position="119"/>
    </location>
</feature>
<reference evidence="2 3" key="1">
    <citation type="submission" date="2019-11" db="EMBL/GenBank/DDBJ databases">
        <authorList>
            <person name="Ay H."/>
        </authorList>
    </citation>
    <scope>NUCLEOTIDE SEQUENCE [LARGE SCALE GENOMIC DNA]</scope>
    <source>
        <strain evidence="2 3">BG9H</strain>
    </source>
</reference>
<evidence type="ECO:0000256" key="1">
    <source>
        <dbReference type="SAM" id="MobiDB-lite"/>
    </source>
</evidence>
<evidence type="ECO:0000313" key="2">
    <source>
        <dbReference type="EMBL" id="MBW5420988.1"/>
    </source>
</evidence>
<proteinExistence type="predicted"/>
<organism evidence="2 3">
    <name type="scientific">Streptomyces anatolicus</name>
    <dbReference type="NCBI Taxonomy" id="2675858"/>
    <lineage>
        <taxon>Bacteria</taxon>
        <taxon>Bacillati</taxon>
        <taxon>Actinomycetota</taxon>
        <taxon>Actinomycetes</taxon>
        <taxon>Kitasatosporales</taxon>
        <taxon>Streptomycetaceae</taxon>
        <taxon>Streptomyces</taxon>
    </lineage>
</organism>
<sequence>MTKPRPTTAAAVLRSSRSGSASCSCSPRPAARTTRTPTRPSRKLAEDHRREKAEQQRRQERQRVANRAEELARLGGAGRLDCSVPSQAGDEAARQRLDENRDYHAPKADARLARDLADQ</sequence>
<protein>
    <submittedName>
        <fullName evidence="2">Uncharacterized protein</fullName>
    </submittedName>
</protein>
<comment type="caution">
    <text evidence="2">The sequence shown here is derived from an EMBL/GenBank/DDBJ whole genome shotgun (WGS) entry which is preliminary data.</text>
</comment>
<dbReference type="RefSeq" id="WP_219687537.1">
    <property type="nucleotide sequence ID" value="NZ_WMBF01000027.1"/>
</dbReference>
<accession>A0ABS6YHV5</accession>
<keyword evidence="3" id="KW-1185">Reference proteome</keyword>
<name>A0ABS6YHV5_9ACTN</name>
<feature type="compositionally biased region" description="Basic and acidic residues" evidence="1">
    <location>
        <begin position="43"/>
        <end position="72"/>
    </location>
</feature>
<gene>
    <name evidence="2" type="ORF">GKQ77_05305</name>
</gene>